<keyword evidence="1" id="KW-0472">Membrane</keyword>
<reference evidence="1 3" key="1">
    <citation type="journal article" date="2011" name="Nature">
        <title>The Medicago genome provides insight into the evolution of rhizobial symbioses.</title>
        <authorList>
            <person name="Young N.D."/>
            <person name="Debelle F."/>
            <person name="Oldroyd G.E."/>
            <person name="Geurts R."/>
            <person name="Cannon S.B."/>
            <person name="Udvardi M.K."/>
            <person name="Benedito V.A."/>
            <person name="Mayer K.F."/>
            <person name="Gouzy J."/>
            <person name="Schoof H."/>
            <person name="Van de Peer Y."/>
            <person name="Proost S."/>
            <person name="Cook D.R."/>
            <person name="Meyers B.C."/>
            <person name="Spannagl M."/>
            <person name="Cheung F."/>
            <person name="De Mita S."/>
            <person name="Krishnakumar V."/>
            <person name="Gundlach H."/>
            <person name="Zhou S."/>
            <person name="Mudge J."/>
            <person name="Bharti A.K."/>
            <person name="Murray J.D."/>
            <person name="Naoumkina M.A."/>
            <person name="Rosen B."/>
            <person name="Silverstein K.A."/>
            <person name="Tang H."/>
            <person name="Rombauts S."/>
            <person name="Zhao P.X."/>
            <person name="Zhou P."/>
            <person name="Barbe V."/>
            <person name="Bardou P."/>
            <person name="Bechner M."/>
            <person name="Bellec A."/>
            <person name="Berger A."/>
            <person name="Berges H."/>
            <person name="Bidwell S."/>
            <person name="Bisseling T."/>
            <person name="Choisne N."/>
            <person name="Couloux A."/>
            <person name="Denny R."/>
            <person name="Deshpande S."/>
            <person name="Dai X."/>
            <person name="Doyle J.J."/>
            <person name="Dudez A.M."/>
            <person name="Farmer A.D."/>
            <person name="Fouteau S."/>
            <person name="Franken C."/>
            <person name="Gibelin C."/>
            <person name="Gish J."/>
            <person name="Goldstein S."/>
            <person name="Gonzalez A.J."/>
            <person name="Green P.J."/>
            <person name="Hallab A."/>
            <person name="Hartog M."/>
            <person name="Hua A."/>
            <person name="Humphray S.J."/>
            <person name="Jeong D.H."/>
            <person name="Jing Y."/>
            <person name="Jocker A."/>
            <person name="Kenton S.M."/>
            <person name="Kim D.J."/>
            <person name="Klee K."/>
            <person name="Lai H."/>
            <person name="Lang C."/>
            <person name="Lin S."/>
            <person name="Macmil S.L."/>
            <person name="Magdelenat G."/>
            <person name="Matthews L."/>
            <person name="McCorrison J."/>
            <person name="Monaghan E.L."/>
            <person name="Mun J.H."/>
            <person name="Najar F.Z."/>
            <person name="Nicholson C."/>
            <person name="Noirot C."/>
            <person name="O'Bleness M."/>
            <person name="Paule C.R."/>
            <person name="Poulain J."/>
            <person name="Prion F."/>
            <person name="Qin B."/>
            <person name="Qu C."/>
            <person name="Retzel E.F."/>
            <person name="Riddle C."/>
            <person name="Sallet E."/>
            <person name="Samain S."/>
            <person name="Samson N."/>
            <person name="Sanders I."/>
            <person name="Saurat O."/>
            <person name="Scarpelli C."/>
            <person name="Schiex T."/>
            <person name="Segurens B."/>
            <person name="Severin A.J."/>
            <person name="Sherrier D.J."/>
            <person name="Shi R."/>
            <person name="Sims S."/>
            <person name="Singer S.R."/>
            <person name="Sinharoy S."/>
            <person name="Sterck L."/>
            <person name="Viollet A."/>
            <person name="Wang B.B."/>
            <person name="Wang K."/>
            <person name="Wang M."/>
            <person name="Wang X."/>
            <person name="Warfsmann J."/>
            <person name="Weissenbach J."/>
            <person name="White D.D."/>
            <person name="White J.D."/>
            <person name="Wiley G.B."/>
            <person name="Wincker P."/>
            <person name="Xing Y."/>
            <person name="Yang L."/>
            <person name="Yao Z."/>
            <person name="Ying F."/>
            <person name="Zhai J."/>
            <person name="Zhou L."/>
            <person name="Zuber A."/>
            <person name="Denarie J."/>
            <person name="Dixon R.A."/>
            <person name="May G.D."/>
            <person name="Schwartz D.C."/>
            <person name="Rogers J."/>
            <person name="Quetier F."/>
            <person name="Town C.D."/>
            <person name="Roe B.A."/>
        </authorList>
    </citation>
    <scope>NUCLEOTIDE SEQUENCE [LARGE SCALE GENOMIC DNA]</scope>
    <source>
        <strain evidence="1">A17</strain>
        <strain evidence="2 3">cv. Jemalong A17</strain>
    </source>
</reference>
<evidence type="ECO:0000313" key="3">
    <source>
        <dbReference type="Proteomes" id="UP000002051"/>
    </source>
</evidence>
<dbReference type="EnsemblPlants" id="KEH37995">
    <property type="protein sequence ID" value="KEH37995"/>
    <property type="gene ID" value="MTR_2g055730"/>
</dbReference>
<proteinExistence type="predicted"/>
<name>A0A072VIL8_MEDTR</name>
<protein>
    <submittedName>
        <fullName evidence="1">Transmembrane protein, putative</fullName>
    </submittedName>
</protein>
<keyword evidence="3" id="KW-1185">Reference proteome</keyword>
<dbReference type="EMBL" id="CM001218">
    <property type="protein sequence ID" value="KEH37995.1"/>
    <property type="molecule type" value="Genomic_DNA"/>
</dbReference>
<evidence type="ECO:0000313" key="2">
    <source>
        <dbReference type="EnsemblPlants" id="KEH37995"/>
    </source>
</evidence>
<dbReference type="AlphaFoldDB" id="A0A072VIL8"/>
<dbReference type="Proteomes" id="UP000002051">
    <property type="component" value="Chromosome 2"/>
</dbReference>
<dbReference type="HOGENOM" id="CLU_2577425_0_0_1"/>
<reference evidence="1 3" key="2">
    <citation type="journal article" date="2014" name="BMC Genomics">
        <title>An improved genome release (version Mt4.0) for the model legume Medicago truncatula.</title>
        <authorList>
            <person name="Tang H."/>
            <person name="Krishnakumar V."/>
            <person name="Bidwell S."/>
            <person name="Rosen B."/>
            <person name="Chan A."/>
            <person name="Zhou S."/>
            <person name="Gentzbittel L."/>
            <person name="Childs K.L."/>
            <person name="Yandell M."/>
            <person name="Gundlach H."/>
            <person name="Mayer K.F."/>
            <person name="Schwartz D.C."/>
            <person name="Town C.D."/>
        </authorList>
    </citation>
    <scope>GENOME REANNOTATION</scope>
    <source>
        <strain evidence="1">A17</strain>
        <strain evidence="2 3">cv. Jemalong A17</strain>
    </source>
</reference>
<sequence>MLPKSSISRTDFDLVAYMFFSFFLYYYMFSELTPSLFVLAGLALRLRNRSYIGYESWSQGVTLVASEQGVCIRDKLDLRCS</sequence>
<reference evidence="2" key="3">
    <citation type="submission" date="2015-04" db="UniProtKB">
        <authorList>
            <consortium name="EnsemblPlants"/>
        </authorList>
    </citation>
    <scope>IDENTIFICATION</scope>
    <source>
        <strain evidence="2">cv. Jemalong A17</strain>
    </source>
</reference>
<keyword evidence="1" id="KW-0812">Transmembrane</keyword>
<evidence type="ECO:0000313" key="1">
    <source>
        <dbReference type="EMBL" id="KEH37995.1"/>
    </source>
</evidence>
<organism evidence="1 3">
    <name type="scientific">Medicago truncatula</name>
    <name type="common">Barrel medic</name>
    <name type="synonym">Medicago tribuloides</name>
    <dbReference type="NCBI Taxonomy" id="3880"/>
    <lineage>
        <taxon>Eukaryota</taxon>
        <taxon>Viridiplantae</taxon>
        <taxon>Streptophyta</taxon>
        <taxon>Embryophyta</taxon>
        <taxon>Tracheophyta</taxon>
        <taxon>Spermatophyta</taxon>
        <taxon>Magnoliopsida</taxon>
        <taxon>eudicotyledons</taxon>
        <taxon>Gunneridae</taxon>
        <taxon>Pentapetalae</taxon>
        <taxon>rosids</taxon>
        <taxon>fabids</taxon>
        <taxon>Fabales</taxon>
        <taxon>Fabaceae</taxon>
        <taxon>Papilionoideae</taxon>
        <taxon>50 kb inversion clade</taxon>
        <taxon>NPAAA clade</taxon>
        <taxon>Hologalegina</taxon>
        <taxon>IRL clade</taxon>
        <taxon>Trifolieae</taxon>
        <taxon>Medicago</taxon>
    </lineage>
</organism>
<gene>
    <name evidence="1" type="ordered locus">MTR_2g055730</name>
</gene>
<accession>A0A072VIL8</accession>